<evidence type="ECO:0000256" key="5">
    <source>
        <dbReference type="ARBA" id="ARBA00022989"/>
    </source>
</evidence>
<dbReference type="SUPFAM" id="SSF103473">
    <property type="entry name" value="MFS general substrate transporter"/>
    <property type="match status" value="1"/>
</dbReference>
<comment type="subcellular location">
    <subcellularLocation>
        <location evidence="1">Cell membrane</location>
        <topology evidence="1">Multi-pass membrane protein</topology>
    </subcellularLocation>
</comment>
<feature type="domain" description="Major facilitator superfamily (MFS) profile" evidence="8">
    <location>
        <begin position="29"/>
        <end position="418"/>
    </location>
</feature>
<feature type="transmembrane region" description="Helical" evidence="7">
    <location>
        <begin position="330"/>
        <end position="350"/>
    </location>
</feature>
<feature type="transmembrane region" description="Helical" evidence="7">
    <location>
        <begin position="33"/>
        <end position="58"/>
    </location>
</feature>
<name>A0ABN2NWC3_9ACTN</name>
<evidence type="ECO:0000256" key="2">
    <source>
        <dbReference type="ARBA" id="ARBA00022448"/>
    </source>
</evidence>
<evidence type="ECO:0000256" key="3">
    <source>
        <dbReference type="ARBA" id="ARBA00022475"/>
    </source>
</evidence>
<dbReference type="InterPro" id="IPR020846">
    <property type="entry name" value="MFS_dom"/>
</dbReference>
<evidence type="ECO:0000313" key="10">
    <source>
        <dbReference type="Proteomes" id="UP001501303"/>
    </source>
</evidence>
<feature type="transmembrane region" description="Helical" evidence="7">
    <location>
        <begin position="240"/>
        <end position="264"/>
    </location>
</feature>
<sequence length="429" mass="44438">MTDSDVAPERVHPSSGPGGAAARARLGGAYWRLWISSALSNLADGVFKIALPLIAIGFTRSPVLVAGVTFALTVPWLLFALPAGALADRLDRRKVMLAANTVRAVLLAALAATVALDLASIWALYAVAFCVGVAETLYDTTAQSILPRLVSRDQLSRANGRLYAAELTANQFVGPPLGGLLVAAGAVAAFSAPVALWAVAVGALLMVRGTYRVGRERPTTVRADIAEGLRFLWRHRLLRTMAVMVGGFNFATNAAWAVLVLFAVGPASPVGLSEQGFGLLLVTVAAGSLLGSFLAERVERLLGRARALALSVCTGALMLGAPAATADPFLLGAAFFTGGVGIVVWNVITVSLRQRVTPDRLLGRVNSGYRLLAWGTMPLGAAAGGLLAQLAGLRAVFAASALLTLALLAVMPLVTDRAMAAAEREAGPS</sequence>
<keyword evidence="6 7" id="KW-0472">Membrane</keyword>
<dbReference type="CDD" id="cd06173">
    <property type="entry name" value="MFS_MefA_like"/>
    <property type="match status" value="1"/>
</dbReference>
<accession>A0ABN2NWC3</accession>
<feature type="transmembrane region" description="Helical" evidence="7">
    <location>
        <begin position="276"/>
        <end position="295"/>
    </location>
</feature>
<protein>
    <submittedName>
        <fullName evidence="9">MFS transporter</fullName>
    </submittedName>
</protein>
<feature type="transmembrane region" description="Helical" evidence="7">
    <location>
        <begin position="307"/>
        <end position="324"/>
    </location>
</feature>
<dbReference type="RefSeq" id="WP_344258873.1">
    <property type="nucleotide sequence ID" value="NZ_BAAAMJ010000008.1"/>
</dbReference>
<feature type="transmembrane region" description="Helical" evidence="7">
    <location>
        <begin position="396"/>
        <end position="414"/>
    </location>
</feature>
<dbReference type="Gene3D" id="1.20.1250.20">
    <property type="entry name" value="MFS general substrate transporter like domains"/>
    <property type="match status" value="1"/>
</dbReference>
<evidence type="ECO:0000256" key="4">
    <source>
        <dbReference type="ARBA" id="ARBA00022692"/>
    </source>
</evidence>
<keyword evidence="10" id="KW-1185">Reference proteome</keyword>
<gene>
    <name evidence="9" type="ORF">GCM10009716_07980</name>
</gene>
<dbReference type="Pfam" id="PF05977">
    <property type="entry name" value="MFS_3"/>
    <property type="match status" value="1"/>
</dbReference>
<dbReference type="InterPro" id="IPR036259">
    <property type="entry name" value="MFS_trans_sf"/>
</dbReference>
<feature type="transmembrane region" description="Helical" evidence="7">
    <location>
        <begin position="64"/>
        <end position="83"/>
    </location>
</feature>
<evidence type="ECO:0000256" key="7">
    <source>
        <dbReference type="SAM" id="Phobius"/>
    </source>
</evidence>
<feature type="transmembrane region" description="Helical" evidence="7">
    <location>
        <begin position="371"/>
        <end position="390"/>
    </location>
</feature>
<evidence type="ECO:0000256" key="6">
    <source>
        <dbReference type="ARBA" id="ARBA00023136"/>
    </source>
</evidence>
<dbReference type="Proteomes" id="UP001501303">
    <property type="component" value="Unassembled WGS sequence"/>
</dbReference>
<dbReference type="InterPro" id="IPR010290">
    <property type="entry name" value="TM_effector"/>
</dbReference>
<keyword evidence="3" id="KW-1003">Cell membrane</keyword>
<keyword evidence="2" id="KW-0813">Transport</keyword>
<dbReference type="EMBL" id="BAAAMJ010000008">
    <property type="protein sequence ID" value="GAA1900539.1"/>
    <property type="molecule type" value="Genomic_DNA"/>
</dbReference>
<feature type="transmembrane region" description="Helical" evidence="7">
    <location>
        <begin position="180"/>
        <end position="207"/>
    </location>
</feature>
<keyword evidence="5 7" id="KW-1133">Transmembrane helix</keyword>
<evidence type="ECO:0000313" key="9">
    <source>
        <dbReference type="EMBL" id="GAA1900539.1"/>
    </source>
</evidence>
<dbReference type="PROSITE" id="PS50850">
    <property type="entry name" value="MFS"/>
    <property type="match status" value="1"/>
</dbReference>
<feature type="transmembrane region" description="Helical" evidence="7">
    <location>
        <begin position="104"/>
        <end position="128"/>
    </location>
</feature>
<dbReference type="PANTHER" id="PTHR23513">
    <property type="entry name" value="INTEGRAL MEMBRANE EFFLUX PROTEIN-RELATED"/>
    <property type="match status" value="1"/>
</dbReference>
<comment type="caution">
    <text evidence="9">The sequence shown here is derived from an EMBL/GenBank/DDBJ whole genome shotgun (WGS) entry which is preliminary data.</text>
</comment>
<evidence type="ECO:0000256" key="1">
    <source>
        <dbReference type="ARBA" id="ARBA00004651"/>
    </source>
</evidence>
<dbReference type="PANTHER" id="PTHR23513:SF11">
    <property type="entry name" value="STAPHYLOFERRIN A TRANSPORTER"/>
    <property type="match status" value="1"/>
</dbReference>
<evidence type="ECO:0000259" key="8">
    <source>
        <dbReference type="PROSITE" id="PS50850"/>
    </source>
</evidence>
<reference evidence="9 10" key="1">
    <citation type="journal article" date="2019" name="Int. J. Syst. Evol. Microbiol.">
        <title>The Global Catalogue of Microorganisms (GCM) 10K type strain sequencing project: providing services to taxonomists for standard genome sequencing and annotation.</title>
        <authorList>
            <consortium name="The Broad Institute Genomics Platform"/>
            <consortium name="The Broad Institute Genome Sequencing Center for Infectious Disease"/>
            <person name="Wu L."/>
            <person name="Ma J."/>
        </authorList>
    </citation>
    <scope>NUCLEOTIDE SEQUENCE [LARGE SCALE GENOMIC DNA]</scope>
    <source>
        <strain evidence="9 10">JCM 13581</strain>
    </source>
</reference>
<organism evidence="9 10">
    <name type="scientific">Streptomyces sodiiphilus</name>
    <dbReference type="NCBI Taxonomy" id="226217"/>
    <lineage>
        <taxon>Bacteria</taxon>
        <taxon>Bacillati</taxon>
        <taxon>Actinomycetota</taxon>
        <taxon>Actinomycetes</taxon>
        <taxon>Kitasatosporales</taxon>
        <taxon>Streptomycetaceae</taxon>
        <taxon>Streptomyces</taxon>
    </lineage>
</organism>
<keyword evidence="4 7" id="KW-0812">Transmembrane</keyword>
<proteinExistence type="predicted"/>